<protein>
    <submittedName>
        <fullName evidence="1">Uncharacterized protein</fullName>
    </submittedName>
</protein>
<name>A0A0F9IBG5_9ZZZZ</name>
<dbReference type="EMBL" id="LAZR01012844">
    <property type="protein sequence ID" value="KKM24817.1"/>
    <property type="molecule type" value="Genomic_DNA"/>
</dbReference>
<sequence>MSIQVQRGINPIGVVVGWLKSLSGTPSLATQGRDEYIEVNGQTINDVESPYNGVIIPDLIGTSDTTRKFLRGSTTSGTITSSATHSHSIYRYQTLCWGYNYYQAVSYTDSQSHIPPSYTVVWILRIK</sequence>
<organism evidence="1">
    <name type="scientific">marine sediment metagenome</name>
    <dbReference type="NCBI Taxonomy" id="412755"/>
    <lineage>
        <taxon>unclassified sequences</taxon>
        <taxon>metagenomes</taxon>
        <taxon>ecological metagenomes</taxon>
    </lineage>
</organism>
<comment type="caution">
    <text evidence="1">The sequence shown here is derived from an EMBL/GenBank/DDBJ whole genome shotgun (WGS) entry which is preliminary data.</text>
</comment>
<gene>
    <name evidence="1" type="ORF">LCGC14_1601330</name>
</gene>
<accession>A0A0F9IBG5</accession>
<proteinExistence type="predicted"/>
<dbReference type="AlphaFoldDB" id="A0A0F9IBG5"/>
<reference evidence="1" key="1">
    <citation type="journal article" date="2015" name="Nature">
        <title>Complex archaea that bridge the gap between prokaryotes and eukaryotes.</title>
        <authorList>
            <person name="Spang A."/>
            <person name="Saw J.H."/>
            <person name="Jorgensen S.L."/>
            <person name="Zaremba-Niedzwiedzka K."/>
            <person name="Martijn J."/>
            <person name="Lind A.E."/>
            <person name="van Eijk R."/>
            <person name="Schleper C."/>
            <person name="Guy L."/>
            <person name="Ettema T.J."/>
        </authorList>
    </citation>
    <scope>NUCLEOTIDE SEQUENCE</scope>
</reference>
<evidence type="ECO:0000313" key="1">
    <source>
        <dbReference type="EMBL" id="KKM24817.1"/>
    </source>
</evidence>